<keyword evidence="1" id="KW-0812">Transmembrane</keyword>
<keyword evidence="4" id="KW-1185">Reference proteome</keyword>
<gene>
    <name evidence="3" type="ORF">BEN30_15585</name>
</gene>
<comment type="caution">
    <text evidence="3">The sequence shown here is derived from an EMBL/GenBank/DDBJ whole genome shotgun (WGS) entry which is preliminary data.</text>
</comment>
<feature type="transmembrane region" description="Helical" evidence="1">
    <location>
        <begin position="113"/>
        <end position="130"/>
    </location>
</feature>
<dbReference type="PIRSF" id="PIRSF016919">
    <property type="entry name" value="HupE_UreJ"/>
    <property type="match status" value="1"/>
</dbReference>
<keyword evidence="1" id="KW-1133">Transmembrane helix</keyword>
<evidence type="ECO:0000313" key="3">
    <source>
        <dbReference type="EMBL" id="OEJ65104.1"/>
    </source>
</evidence>
<reference evidence="4" key="1">
    <citation type="submission" date="2016-07" db="EMBL/GenBank/DDBJ databases">
        <authorList>
            <person name="Florea S."/>
            <person name="Webb J.S."/>
            <person name="Jaromczyk J."/>
            <person name="Schardl C.L."/>
        </authorList>
    </citation>
    <scope>NUCLEOTIDE SEQUENCE [LARGE SCALE GENOMIC DNA]</scope>
    <source>
        <strain evidence="4">MV-1</strain>
    </source>
</reference>
<dbReference type="STRING" id="28181.BEN30_15585"/>
<dbReference type="AlphaFoldDB" id="A0A1E5Q5F7"/>
<name>A0A1E5Q5F7_9PROT</name>
<dbReference type="OrthoDB" id="9808192at2"/>
<evidence type="ECO:0000313" key="4">
    <source>
        <dbReference type="Proteomes" id="UP000095347"/>
    </source>
</evidence>
<keyword evidence="1" id="KW-0472">Membrane</keyword>
<feature type="transmembrane region" description="Helical" evidence="1">
    <location>
        <begin position="37"/>
        <end position="56"/>
    </location>
</feature>
<dbReference type="EMBL" id="MCGG01000055">
    <property type="protein sequence ID" value="OEJ65104.1"/>
    <property type="molecule type" value="Genomic_DNA"/>
</dbReference>
<sequence>MKRVIFGFAGLVTLLASPAMAHTGAGEVSGLLAGLSHPISGLDHILVMVAVGVLAVQLGGRGLWLVPASFVSVMALGGVLGVTGVGVPFVEQGIIGSVIILGAVVAWGGKMPLSAAMALVGVFALFHGYAHGTEMPMNAHGAQYSIGFILVTATLHALGMGLSLALRAYIEKSAMLVARVGGAAIAAAGVSMAIS</sequence>
<feature type="transmembrane region" description="Helical" evidence="1">
    <location>
        <begin position="176"/>
        <end position="194"/>
    </location>
</feature>
<feature type="transmembrane region" description="Helical" evidence="1">
    <location>
        <begin position="89"/>
        <end position="106"/>
    </location>
</feature>
<dbReference type="Proteomes" id="UP000095347">
    <property type="component" value="Unassembled WGS sequence"/>
</dbReference>
<dbReference type="InterPro" id="IPR007038">
    <property type="entry name" value="HupE_UreJ"/>
</dbReference>
<feature type="transmembrane region" description="Helical" evidence="1">
    <location>
        <begin position="142"/>
        <end position="164"/>
    </location>
</feature>
<feature type="chain" id="PRO_5009184082" evidence="2">
    <location>
        <begin position="22"/>
        <end position="195"/>
    </location>
</feature>
<dbReference type="Pfam" id="PF04955">
    <property type="entry name" value="HupE_UreJ"/>
    <property type="match status" value="1"/>
</dbReference>
<keyword evidence="2" id="KW-0732">Signal</keyword>
<protein>
    <submittedName>
        <fullName evidence="3">Urease accessory protein</fullName>
    </submittedName>
</protein>
<dbReference type="RefSeq" id="WP_069958993.1">
    <property type="nucleotide sequence ID" value="NZ_MCGG01000055.1"/>
</dbReference>
<feature type="transmembrane region" description="Helical" evidence="1">
    <location>
        <begin position="63"/>
        <end position="83"/>
    </location>
</feature>
<accession>A0A1E5Q5F7</accession>
<organism evidence="3 4">
    <name type="scientific">Magnetovibrio blakemorei</name>
    <dbReference type="NCBI Taxonomy" id="28181"/>
    <lineage>
        <taxon>Bacteria</taxon>
        <taxon>Pseudomonadati</taxon>
        <taxon>Pseudomonadota</taxon>
        <taxon>Alphaproteobacteria</taxon>
        <taxon>Rhodospirillales</taxon>
        <taxon>Magnetovibrionaceae</taxon>
        <taxon>Magnetovibrio</taxon>
    </lineage>
</organism>
<evidence type="ECO:0000256" key="1">
    <source>
        <dbReference type="SAM" id="Phobius"/>
    </source>
</evidence>
<proteinExistence type="predicted"/>
<feature type="signal peptide" evidence="2">
    <location>
        <begin position="1"/>
        <end position="21"/>
    </location>
</feature>
<evidence type="ECO:0000256" key="2">
    <source>
        <dbReference type="SAM" id="SignalP"/>
    </source>
</evidence>